<evidence type="ECO:0000256" key="1">
    <source>
        <dbReference type="ARBA" id="ARBA00004167"/>
    </source>
</evidence>
<accession>A0A1I0HSH2</accession>
<keyword evidence="5 7" id="KW-0472">Membrane</keyword>
<dbReference type="EMBL" id="FOHO01000012">
    <property type="protein sequence ID" value="SET86110.1"/>
    <property type="molecule type" value="Genomic_DNA"/>
</dbReference>
<dbReference type="Proteomes" id="UP000199180">
    <property type="component" value="Unassembled WGS sequence"/>
</dbReference>
<name>A0A1I0HSH2_9RHOB</name>
<sequence>MAARNEILNQKRPPRKSGWMRTTALAAGFAAVGGAGVYYVLSQSGTADETSLETSQSAAIQQNDRSGVMVPDLSEPDLDEPEIEATPLAVDQGELDRLRTENERLAAQIAEEQEAAAERRRLFEERLDEIEQENADQLAAMQAQLESDYSRRQAEAAAEQAARLAAEQAEADRRRALEEERARREEELARRMQAPPVMGKTGAETFANGTVGAERQAMSGDREFLIASAEATETRRTTVTANPSNTVGQGTIIEAALEVAINSDLQGQVAAIVSRDVWSMDMTRVLVPRGSKLFGTYNSEMGQTQKRVLVAWTRLTTTDGQSVSLKSYGSDRLGRSGMVSEVNNHFASRFGSAAMVSVISALPLLLSDDGDDSSGSSNDAAANVSASLSGAVGDVMKGYLGQKPTILVHQGSNVSIRVDSDLEFY</sequence>
<evidence type="ECO:0000313" key="9">
    <source>
        <dbReference type="Proteomes" id="UP000199180"/>
    </source>
</evidence>
<dbReference type="OrthoDB" id="9807354at2"/>
<comment type="similarity">
    <text evidence="2">Belongs to the TrbI/VirB10 family.</text>
</comment>
<dbReference type="InterPro" id="IPR005498">
    <property type="entry name" value="T4SS_VirB10/TraB/TrbI"/>
</dbReference>
<evidence type="ECO:0000256" key="3">
    <source>
        <dbReference type="ARBA" id="ARBA00022692"/>
    </source>
</evidence>
<evidence type="ECO:0000256" key="7">
    <source>
        <dbReference type="SAM" id="Phobius"/>
    </source>
</evidence>
<dbReference type="GO" id="GO:0016020">
    <property type="term" value="C:membrane"/>
    <property type="evidence" value="ECO:0007669"/>
    <property type="project" value="UniProtKB-SubCell"/>
</dbReference>
<reference evidence="8 9" key="1">
    <citation type="submission" date="2016-10" db="EMBL/GenBank/DDBJ databases">
        <authorList>
            <person name="de Groot N.N."/>
        </authorList>
    </citation>
    <scope>NUCLEOTIDE SEQUENCE [LARGE SCALE GENOMIC DNA]</scope>
    <source>
        <strain evidence="8 9">DSM 17862</strain>
    </source>
</reference>
<keyword evidence="3 7" id="KW-0812">Transmembrane</keyword>
<evidence type="ECO:0000256" key="5">
    <source>
        <dbReference type="ARBA" id="ARBA00023136"/>
    </source>
</evidence>
<feature type="transmembrane region" description="Helical" evidence="7">
    <location>
        <begin position="21"/>
        <end position="41"/>
    </location>
</feature>
<dbReference type="STRING" id="364199.SAMN04489858_11265"/>
<dbReference type="Pfam" id="PF03743">
    <property type="entry name" value="TrbI"/>
    <property type="match status" value="1"/>
</dbReference>
<protein>
    <submittedName>
        <fullName evidence="8">Type IV secretion system protein VirB10</fullName>
    </submittedName>
</protein>
<evidence type="ECO:0000256" key="2">
    <source>
        <dbReference type="ARBA" id="ARBA00010265"/>
    </source>
</evidence>
<evidence type="ECO:0000313" key="8">
    <source>
        <dbReference type="EMBL" id="SET86110.1"/>
    </source>
</evidence>
<keyword evidence="9" id="KW-1185">Reference proteome</keyword>
<organism evidence="8 9">
    <name type="scientific">Paracoccus homiensis</name>
    <dbReference type="NCBI Taxonomy" id="364199"/>
    <lineage>
        <taxon>Bacteria</taxon>
        <taxon>Pseudomonadati</taxon>
        <taxon>Pseudomonadota</taxon>
        <taxon>Alphaproteobacteria</taxon>
        <taxon>Rhodobacterales</taxon>
        <taxon>Paracoccaceae</taxon>
        <taxon>Paracoccus</taxon>
    </lineage>
</organism>
<feature type="region of interest" description="Disordered" evidence="6">
    <location>
        <begin position="162"/>
        <end position="189"/>
    </location>
</feature>
<dbReference type="CDD" id="cd16429">
    <property type="entry name" value="VirB10"/>
    <property type="match status" value="1"/>
</dbReference>
<comment type="subcellular location">
    <subcellularLocation>
        <location evidence="1">Membrane</location>
        <topology evidence="1">Single-pass membrane protein</topology>
    </subcellularLocation>
</comment>
<evidence type="ECO:0000256" key="4">
    <source>
        <dbReference type="ARBA" id="ARBA00022989"/>
    </source>
</evidence>
<dbReference type="InterPro" id="IPR042217">
    <property type="entry name" value="T4SS_VirB10/TrbI"/>
</dbReference>
<evidence type="ECO:0000256" key="6">
    <source>
        <dbReference type="SAM" id="MobiDB-lite"/>
    </source>
</evidence>
<dbReference type="Gene3D" id="2.40.128.260">
    <property type="entry name" value="Type IV secretion system, VirB10/TraB/TrbI"/>
    <property type="match status" value="1"/>
</dbReference>
<keyword evidence="4 7" id="KW-1133">Transmembrane helix</keyword>
<dbReference type="AlphaFoldDB" id="A0A1I0HSH2"/>
<feature type="compositionally biased region" description="Basic and acidic residues" evidence="6">
    <location>
        <begin position="170"/>
        <end position="189"/>
    </location>
</feature>
<proteinExistence type="inferred from homology"/>
<gene>
    <name evidence="8" type="ORF">SAMN04489858_11265</name>
</gene>